<dbReference type="CTD" id="498"/>
<dbReference type="GO" id="GO:0046933">
    <property type="term" value="F:proton-transporting ATP synthase activity, rotational mechanism"/>
    <property type="evidence" value="ECO:0007669"/>
    <property type="project" value="InterPro"/>
</dbReference>
<keyword evidence="6 12" id="KW-0375">Hydrogen ion transport</keyword>
<feature type="domain" description="ATPase F1/V1/A1 complex alpha/beta subunit N-terminal" evidence="16">
    <location>
        <begin position="69"/>
        <end position="135"/>
    </location>
</feature>
<evidence type="ECO:0000256" key="4">
    <source>
        <dbReference type="ARBA" id="ARBA00022448"/>
    </source>
</evidence>
<evidence type="ECO:0000256" key="9">
    <source>
        <dbReference type="ARBA" id="ARBA00023136"/>
    </source>
</evidence>
<evidence type="ECO:0000256" key="7">
    <source>
        <dbReference type="ARBA" id="ARBA00022840"/>
    </source>
</evidence>
<dbReference type="NCBIfam" id="TIGR00962">
    <property type="entry name" value="atpA"/>
    <property type="match status" value="1"/>
</dbReference>
<dbReference type="FunFam" id="2.40.30.20:FF:000001">
    <property type="entry name" value="ATP synthase subunit alpha"/>
    <property type="match status" value="1"/>
</dbReference>
<dbReference type="SUPFAM" id="SSF47917">
    <property type="entry name" value="C-terminal domain of alpha and beta subunits of F1 ATP synthase"/>
    <property type="match status" value="1"/>
</dbReference>
<organism evidence="17 18">
    <name type="scientific">Saimiri boliviensis boliviensis</name>
    <name type="common">Bolivian squirrel monkey</name>
    <dbReference type="NCBI Taxonomy" id="39432"/>
    <lineage>
        <taxon>Eukaryota</taxon>
        <taxon>Metazoa</taxon>
        <taxon>Chordata</taxon>
        <taxon>Craniata</taxon>
        <taxon>Vertebrata</taxon>
        <taxon>Euteleostomi</taxon>
        <taxon>Mammalia</taxon>
        <taxon>Eutheria</taxon>
        <taxon>Euarchontoglires</taxon>
        <taxon>Primates</taxon>
        <taxon>Haplorrhini</taxon>
        <taxon>Platyrrhini</taxon>
        <taxon>Cebidae</taxon>
        <taxon>Saimiriinae</taxon>
        <taxon>Saimiri</taxon>
    </lineage>
</organism>
<dbReference type="GeneTree" id="ENSGT00550000074846"/>
<evidence type="ECO:0000259" key="15">
    <source>
        <dbReference type="Pfam" id="PF00306"/>
    </source>
</evidence>
<dbReference type="OrthoDB" id="9805536at2759"/>
<dbReference type="GO" id="GO:0005524">
    <property type="term" value="F:ATP binding"/>
    <property type="evidence" value="ECO:0007669"/>
    <property type="project" value="UniProtKB-KW"/>
</dbReference>
<dbReference type="PANTHER" id="PTHR48082:SF2">
    <property type="entry name" value="ATP SYNTHASE SUBUNIT ALPHA, MITOCHONDRIAL"/>
    <property type="match status" value="1"/>
</dbReference>
<dbReference type="InterPro" id="IPR000194">
    <property type="entry name" value="ATPase_F1/V1/A1_a/bsu_nucl-bd"/>
</dbReference>
<dbReference type="GO" id="GO:0043531">
    <property type="term" value="F:ADP binding"/>
    <property type="evidence" value="ECO:0007669"/>
    <property type="project" value="TreeGrafter"/>
</dbReference>
<reference evidence="17" key="1">
    <citation type="submission" date="2025-08" db="UniProtKB">
        <authorList>
            <consortium name="Ensembl"/>
        </authorList>
    </citation>
    <scope>IDENTIFICATION</scope>
</reference>
<proteinExistence type="inferred from homology"/>
<evidence type="ECO:0000259" key="16">
    <source>
        <dbReference type="Pfam" id="PF02874"/>
    </source>
</evidence>
<dbReference type="SUPFAM" id="SSF52540">
    <property type="entry name" value="P-loop containing nucleoside triphosphate hydrolases"/>
    <property type="match status" value="1"/>
</dbReference>
<dbReference type="AlphaFoldDB" id="A0A2K6RZT5"/>
<feature type="domain" description="ATPase F1/V1/A1 complex alpha/beta subunit nucleotide-binding" evidence="14">
    <location>
        <begin position="192"/>
        <end position="415"/>
    </location>
</feature>
<dbReference type="InterPro" id="IPR005294">
    <property type="entry name" value="ATP_synth_F1_asu"/>
</dbReference>
<evidence type="ECO:0000256" key="1">
    <source>
        <dbReference type="ARBA" id="ARBA00004296"/>
    </source>
</evidence>
<dbReference type="RefSeq" id="XP_003924745.1">
    <property type="nucleotide sequence ID" value="XM_003924696.2"/>
</dbReference>
<dbReference type="InterPro" id="IPR020003">
    <property type="entry name" value="ATPase_a/bsu_AS"/>
</dbReference>
<dbReference type="HAMAP" id="MF_01346">
    <property type="entry name" value="ATP_synth_alpha_bact"/>
    <property type="match status" value="1"/>
</dbReference>
<dbReference type="InterPro" id="IPR004100">
    <property type="entry name" value="ATPase_F1/V1/A1_a/bsu_N"/>
</dbReference>
<evidence type="ECO:0000256" key="3">
    <source>
        <dbReference type="ARBA" id="ARBA00008936"/>
    </source>
</evidence>
<keyword evidence="10 13" id="KW-0139">CF(1)</keyword>
<accession>A0A2K6RZT5</accession>
<evidence type="ECO:0000256" key="11">
    <source>
        <dbReference type="ARBA" id="ARBA00023310"/>
    </source>
</evidence>
<comment type="similarity">
    <text evidence="3 12">Belongs to the ATPase alpha/beta chains family.</text>
</comment>
<evidence type="ECO:0000256" key="6">
    <source>
        <dbReference type="ARBA" id="ARBA00022781"/>
    </source>
</evidence>
<dbReference type="PROSITE" id="PS00152">
    <property type="entry name" value="ATPASE_ALPHA_BETA"/>
    <property type="match status" value="1"/>
</dbReference>
<dbReference type="Gene3D" id="1.20.150.20">
    <property type="entry name" value="ATP synthase alpha/beta chain, C-terminal domain"/>
    <property type="match status" value="1"/>
</dbReference>
<dbReference type="PANTHER" id="PTHR48082">
    <property type="entry name" value="ATP SYNTHASE SUBUNIT ALPHA, MITOCHONDRIAL"/>
    <property type="match status" value="1"/>
</dbReference>
<keyword evidence="11 13" id="KW-0066">ATP synthesis</keyword>
<dbReference type="InterPro" id="IPR038376">
    <property type="entry name" value="ATP_synth_asu_C_sf"/>
</dbReference>
<evidence type="ECO:0000256" key="5">
    <source>
        <dbReference type="ARBA" id="ARBA00022741"/>
    </source>
</evidence>
<keyword evidence="9" id="KW-0472">Membrane</keyword>
<dbReference type="Gene3D" id="3.40.50.300">
    <property type="entry name" value="P-loop containing nucleotide triphosphate hydrolases"/>
    <property type="match status" value="1"/>
</dbReference>
<evidence type="ECO:0000313" key="17">
    <source>
        <dbReference type="Ensembl" id="ENSSBOP00000000642.1"/>
    </source>
</evidence>
<dbReference type="Pfam" id="PF00006">
    <property type="entry name" value="ATP-synt_ab"/>
    <property type="match status" value="1"/>
</dbReference>
<dbReference type="CDD" id="cd18116">
    <property type="entry name" value="ATP-synt_F1_alpha_N"/>
    <property type="match status" value="1"/>
</dbReference>
<comment type="subcellular location">
    <subcellularLocation>
        <location evidence="1">Cell membrane</location>
        <topology evidence="1">Peripheral membrane protein</topology>
        <orientation evidence="1">Extracellular side</orientation>
    </subcellularLocation>
    <subcellularLocation>
        <location evidence="2">Mitochondrion inner membrane</location>
        <topology evidence="2">Peripheral membrane protein</topology>
        <orientation evidence="2">Matrix side</orientation>
    </subcellularLocation>
</comment>
<keyword evidence="5 13" id="KW-0547">Nucleotide-binding</keyword>
<dbReference type="Pfam" id="PF00306">
    <property type="entry name" value="ATP-synt_ab_C"/>
    <property type="match status" value="1"/>
</dbReference>
<sequence>MLSVRVAAAVVRALPRRAGLVSRNALGSSFIAARNLHASNTHLQKTGAAEMSSILEERILGADTSVDLEETGRVLSIGDGIARVHGLRNVQAEEMVEFSSGLKGMSLNLEPDNVGVVVFGNDKLIKEGDIVKRTGAIVDVPVGEELLGRVVDALGNAIDGKGPIGSKTRRRVGLKAPGIIPRISVREPMQTGIKAVDSLVPIGRGQRELIIGDRQTGKTSIAIDTIINQKRFNDGSDEKKKLYCIYVAIGQKRSTVAQLVKRLTDADAMKYTIVVSATASDAAPLQYLAPYSGCSMGEYFRDNGKHALIIYDDLSKQAVAYRQMSLLLRRPPGREAYPGDVFYLHSRLLERAAKMNDAFGGGSLTALPVIETQAGDVSAYIPTNVISITDGQIFLETELFYKGIRPAINVGLSVSRVGSAAQTRAMKQVAGTMKLELAQYREVAAFAQFGSDLDAATQQLLSRGVRLTELLKQGQYSPMAIEEQVAVIYAGVRGYLDKLEPSKITKFENAFLSHVVSQHKALLGTIRADGKISEESDAKLKEIVTNFLAGFEA</sequence>
<dbReference type="FunFam" id="3.40.50.300:FF:002432">
    <property type="entry name" value="ATP synthase subunit alpha, mitochondrial"/>
    <property type="match status" value="1"/>
</dbReference>
<dbReference type="Ensembl" id="ENSSBOT00000003319.1">
    <property type="protein sequence ID" value="ENSSBOP00000000642.1"/>
    <property type="gene ID" value="ENSSBOG00000002379.1"/>
</dbReference>
<evidence type="ECO:0000256" key="2">
    <source>
        <dbReference type="ARBA" id="ARBA00004443"/>
    </source>
</evidence>
<gene>
    <name evidence="17" type="primary">ATP5F1A</name>
</gene>
<name>A0A2K6RZT5_SAIBB</name>
<evidence type="ECO:0000256" key="8">
    <source>
        <dbReference type="ARBA" id="ARBA00023065"/>
    </source>
</evidence>
<dbReference type="Pfam" id="PF02874">
    <property type="entry name" value="ATP-synt_ab_N"/>
    <property type="match status" value="1"/>
</dbReference>
<dbReference type="GO" id="GO:0005743">
    <property type="term" value="C:mitochondrial inner membrane"/>
    <property type="evidence" value="ECO:0007669"/>
    <property type="project" value="UniProtKB-SubCell"/>
</dbReference>
<keyword evidence="4 12" id="KW-0813">Transport</keyword>
<dbReference type="InterPro" id="IPR027417">
    <property type="entry name" value="P-loop_NTPase"/>
</dbReference>
<dbReference type="CDD" id="cd01132">
    <property type="entry name" value="F1-ATPase_alpha_CD"/>
    <property type="match status" value="1"/>
</dbReference>
<keyword evidence="7 13" id="KW-0067">ATP-binding</keyword>
<dbReference type="NCBIfam" id="NF009884">
    <property type="entry name" value="PRK13343.1"/>
    <property type="match status" value="1"/>
</dbReference>
<dbReference type="PIRSF" id="PIRSF039088">
    <property type="entry name" value="F_ATPase_subunit_alpha"/>
    <property type="match status" value="1"/>
</dbReference>
<dbReference type="Gene3D" id="2.40.30.20">
    <property type="match status" value="1"/>
</dbReference>
<dbReference type="InterPro" id="IPR036121">
    <property type="entry name" value="ATPase_F1/V1/A1_a/bsu_N_sf"/>
</dbReference>
<dbReference type="GeneID" id="101039546"/>
<evidence type="ECO:0000259" key="14">
    <source>
        <dbReference type="Pfam" id="PF00006"/>
    </source>
</evidence>
<reference evidence="17" key="2">
    <citation type="submission" date="2025-09" db="UniProtKB">
        <authorList>
            <consortium name="Ensembl"/>
        </authorList>
    </citation>
    <scope>IDENTIFICATION</scope>
</reference>
<evidence type="ECO:0000256" key="10">
    <source>
        <dbReference type="ARBA" id="ARBA00023196"/>
    </source>
</evidence>
<evidence type="ECO:0000256" key="13">
    <source>
        <dbReference type="RuleBase" id="RU003551"/>
    </source>
</evidence>
<dbReference type="KEGG" id="sbq:101039546"/>
<dbReference type="InterPro" id="IPR000793">
    <property type="entry name" value="ATP_synth_asu_C"/>
</dbReference>
<dbReference type="Proteomes" id="UP000233220">
    <property type="component" value="Unplaced"/>
</dbReference>
<evidence type="ECO:0000313" key="18">
    <source>
        <dbReference type="Proteomes" id="UP000233220"/>
    </source>
</evidence>
<keyword evidence="18" id="KW-1185">Reference proteome</keyword>
<dbReference type="FunFam" id="1.20.150.20:FF:000001">
    <property type="entry name" value="ATP synthase subunit alpha"/>
    <property type="match status" value="1"/>
</dbReference>
<dbReference type="SUPFAM" id="SSF50615">
    <property type="entry name" value="N-terminal domain of alpha and beta subunits of F1 ATP synthase"/>
    <property type="match status" value="1"/>
</dbReference>
<protein>
    <recommendedName>
        <fullName evidence="13">ATP synthase subunit alpha</fullName>
    </recommendedName>
</protein>
<keyword evidence="8 12" id="KW-0406">Ion transport</keyword>
<dbReference type="GO" id="GO:0045259">
    <property type="term" value="C:proton-transporting ATP synthase complex"/>
    <property type="evidence" value="ECO:0007669"/>
    <property type="project" value="UniProtKB-KW"/>
</dbReference>
<comment type="function">
    <text evidence="13">Produces ATP from ADP in the presence of a proton gradient across the membrane.</text>
</comment>
<dbReference type="GO" id="GO:0005886">
    <property type="term" value="C:plasma membrane"/>
    <property type="evidence" value="ECO:0007669"/>
    <property type="project" value="UniProtKB-SubCell"/>
</dbReference>
<feature type="domain" description="ATP synthase alpha subunit C-terminal" evidence="15">
    <location>
        <begin position="422"/>
        <end position="547"/>
    </location>
</feature>
<evidence type="ECO:0000256" key="12">
    <source>
        <dbReference type="RuleBase" id="RU000339"/>
    </source>
</evidence>
<dbReference type="CDD" id="cd18113">
    <property type="entry name" value="ATP-synt_F1_alpha_C"/>
    <property type="match status" value="1"/>
</dbReference>
<dbReference type="InterPro" id="IPR033732">
    <property type="entry name" value="ATP_synth_F1_a_nt-bd_dom"/>
</dbReference>
<dbReference type="InterPro" id="IPR023366">
    <property type="entry name" value="ATP_synth_asu-like_sf"/>
</dbReference>